<protein>
    <recommendedName>
        <fullName evidence="4">UBZ4-type domain-containing protein</fullName>
    </recommendedName>
</protein>
<feature type="region of interest" description="Disordered" evidence="1">
    <location>
        <begin position="1"/>
        <end position="63"/>
    </location>
</feature>
<dbReference type="PANTHER" id="PTHR15932:SF2">
    <property type="entry name" value="BRCA1-A COMPLEX SUBUNIT RAP80"/>
    <property type="match status" value="1"/>
</dbReference>
<dbReference type="InterPro" id="IPR038868">
    <property type="entry name" value="RAP80"/>
</dbReference>
<feature type="compositionally biased region" description="Basic and acidic residues" evidence="1">
    <location>
        <begin position="1"/>
        <end position="33"/>
    </location>
</feature>
<name>A0A8C7WYA0_9TELE</name>
<dbReference type="GO" id="GO:0045739">
    <property type="term" value="P:positive regulation of DNA repair"/>
    <property type="evidence" value="ECO:0007669"/>
    <property type="project" value="TreeGrafter"/>
</dbReference>
<dbReference type="GO" id="GO:0006302">
    <property type="term" value="P:double-strand break repair"/>
    <property type="evidence" value="ECO:0007669"/>
    <property type="project" value="InterPro"/>
</dbReference>
<dbReference type="AlphaFoldDB" id="A0A8C7WYA0"/>
<evidence type="ECO:0000313" key="3">
    <source>
        <dbReference type="Proteomes" id="UP000694383"/>
    </source>
</evidence>
<evidence type="ECO:0000256" key="1">
    <source>
        <dbReference type="SAM" id="MobiDB-lite"/>
    </source>
</evidence>
<dbReference type="Proteomes" id="UP000694383">
    <property type="component" value="Unplaced"/>
</dbReference>
<dbReference type="Ensembl" id="ENSOSIT00000005552.1">
    <property type="protein sequence ID" value="ENSOSIP00000005190.1"/>
    <property type="gene ID" value="ENSOSIG00000003553.1"/>
</dbReference>
<dbReference type="GO" id="GO:0042393">
    <property type="term" value="F:histone binding"/>
    <property type="evidence" value="ECO:0007669"/>
    <property type="project" value="TreeGrafter"/>
</dbReference>
<organism evidence="2 3">
    <name type="scientific">Oryzias sinensis</name>
    <name type="common">Chinese medaka</name>
    <dbReference type="NCBI Taxonomy" id="183150"/>
    <lineage>
        <taxon>Eukaryota</taxon>
        <taxon>Metazoa</taxon>
        <taxon>Chordata</taxon>
        <taxon>Craniata</taxon>
        <taxon>Vertebrata</taxon>
        <taxon>Euteleostomi</taxon>
        <taxon>Actinopterygii</taxon>
        <taxon>Neopterygii</taxon>
        <taxon>Teleostei</taxon>
        <taxon>Neoteleostei</taxon>
        <taxon>Acanthomorphata</taxon>
        <taxon>Ovalentaria</taxon>
        <taxon>Atherinomorphae</taxon>
        <taxon>Beloniformes</taxon>
        <taxon>Adrianichthyidae</taxon>
        <taxon>Oryziinae</taxon>
        <taxon>Oryzias</taxon>
    </lineage>
</organism>
<proteinExistence type="predicted"/>
<keyword evidence="3" id="KW-1185">Reference proteome</keyword>
<reference evidence="2" key="1">
    <citation type="submission" date="2025-08" db="UniProtKB">
        <authorList>
            <consortium name="Ensembl"/>
        </authorList>
    </citation>
    <scope>IDENTIFICATION</scope>
</reference>
<dbReference type="GO" id="GO:0070531">
    <property type="term" value="C:BRCA1-A complex"/>
    <property type="evidence" value="ECO:0007669"/>
    <property type="project" value="InterPro"/>
</dbReference>
<sequence length="115" mass="12291">AERRRRRRGAEPADRTGEAKMSDQCKRRSEPAERPASPGGVEVKDPGDPSSEAAEVPGSPPTSVDCPICQLSFPASDIEMHAAFCNGGVPLLPAGFLGQRCRTPEEPGCCRFLLL</sequence>
<evidence type="ECO:0008006" key="4">
    <source>
        <dbReference type="Google" id="ProtNLM"/>
    </source>
</evidence>
<evidence type="ECO:0000313" key="2">
    <source>
        <dbReference type="Ensembl" id="ENSOSIP00000005190.1"/>
    </source>
</evidence>
<dbReference type="PANTHER" id="PTHR15932">
    <property type="entry name" value="UBIQUITIN INTERACTION MOTIF-CONTAINING PROTEIN 1"/>
    <property type="match status" value="1"/>
</dbReference>
<reference evidence="2" key="2">
    <citation type="submission" date="2025-09" db="UniProtKB">
        <authorList>
            <consortium name="Ensembl"/>
        </authorList>
    </citation>
    <scope>IDENTIFICATION</scope>
</reference>
<accession>A0A8C7WYA0</accession>
<dbReference type="GO" id="GO:0070530">
    <property type="term" value="F:K63-linked polyubiquitin modification-dependent protein binding"/>
    <property type="evidence" value="ECO:0007669"/>
    <property type="project" value="InterPro"/>
</dbReference>